<dbReference type="Gene3D" id="3.30.160.250">
    <property type="match status" value="1"/>
</dbReference>
<dbReference type="InterPro" id="IPR051404">
    <property type="entry name" value="TA_system_antitoxin"/>
</dbReference>
<sequence length="71" mass="8122">MPIKFYNIQIVIEKEEDNGYYAYSPNLPGCFSNGDTIEETRANMYEAVHLHLESLLAHSEPFPQVEHPALV</sequence>
<feature type="domain" description="HicB-like antitoxin of toxin-antitoxin system" evidence="1">
    <location>
        <begin position="10"/>
        <end position="65"/>
    </location>
</feature>
<dbReference type="EMBL" id="WNEG01000004">
    <property type="protein sequence ID" value="NMG82586.1"/>
    <property type="molecule type" value="Genomic_DNA"/>
</dbReference>
<dbReference type="Proteomes" id="UP000606580">
    <property type="component" value="Unassembled WGS sequence"/>
</dbReference>
<organism evidence="2 3">
    <name type="scientific">Candidatus Ethanoperedens thermophilum</name>
    <dbReference type="NCBI Taxonomy" id="2766897"/>
    <lineage>
        <taxon>Archaea</taxon>
        <taxon>Methanobacteriati</taxon>
        <taxon>Methanobacteriota</taxon>
        <taxon>Stenosarchaea group</taxon>
        <taxon>Methanomicrobia</taxon>
        <taxon>Methanosarcinales</taxon>
        <taxon>Methanosarcinales incertae sedis</taxon>
        <taxon>GOM Arc I cluster</taxon>
        <taxon>Candidatus Ethanoperedens</taxon>
    </lineage>
</organism>
<evidence type="ECO:0000259" key="1">
    <source>
        <dbReference type="Pfam" id="PF15919"/>
    </source>
</evidence>
<dbReference type="InterPro" id="IPR035069">
    <property type="entry name" value="TTHA1013/TTHA0281-like"/>
</dbReference>
<feature type="non-terminal residue" evidence="2">
    <location>
        <position position="71"/>
    </location>
</feature>
<accession>A0A848D6P5</accession>
<dbReference type="Pfam" id="PF15919">
    <property type="entry name" value="HicB_lk_antitox"/>
    <property type="match status" value="1"/>
</dbReference>
<dbReference type="SUPFAM" id="SSF143100">
    <property type="entry name" value="TTHA1013/TTHA0281-like"/>
    <property type="match status" value="1"/>
</dbReference>
<comment type="caution">
    <text evidence="2">The sequence shown here is derived from an EMBL/GenBank/DDBJ whole genome shotgun (WGS) entry which is preliminary data.</text>
</comment>
<dbReference type="AlphaFoldDB" id="A0A848D6P5"/>
<dbReference type="InterPro" id="IPR031807">
    <property type="entry name" value="HicB-like"/>
</dbReference>
<protein>
    <recommendedName>
        <fullName evidence="1">HicB-like antitoxin of toxin-antitoxin system domain-containing protein</fullName>
    </recommendedName>
</protein>
<proteinExistence type="predicted"/>
<name>A0A848D6P5_9EURY</name>
<reference evidence="2" key="1">
    <citation type="journal article" date="2020" name="MBio">
        <title>'Candidatus Ethanoperedens,' a Thermophilic Genus of Archaea Mediating the Anaerobic Oxidation of Ethane.</title>
        <authorList>
            <person name="Hahn C.J."/>
            <person name="Laso-Perez R."/>
            <person name="Vulcano F."/>
            <person name="Vaziourakis K.M."/>
            <person name="Stokke R."/>
            <person name="Steen I.H."/>
            <person name="Teske A."/>
            <person name="Boetius A."/>
            <person name="Liebeke M."/>
            <person name="Amann R."/>
            <person name="Knittel K."/>
            <person name="Wegener G."/>
        </authorList>
    </citation>
    <scope>NUCLEOTIDE SEQUENCE</scope>
    <source>
        <strain evidence="2">GoM-Arc1-LC-WB58</strain>
    </source>
</reference>
<dbReference type="PANTHER" id="PTHR34504:SF2">
    <property type="entry name" value="UPF0150 PROTEIN SSL0259"/>
    <property type="match status" value="1"/>
</dbReference>
<dbReference type="PANTHER" id="PTHR34504">
    <property type="entry name" value="ANTITOXIN HICB"/>
    <property type="match status" value="1"/>
</dbReference>
<evidence type="ECO:0000313" key="3">
    <source>
        <dbReference type="Proteomes" id="UP000606580"/>
    </source>
</evidence>
<gene>
    <name evidence="2" type="ORF">GIS02_00040</name>
</gene>
<evidence type="ECO:0000313" key="2">
    <source>
        <dbReference type="EMBL" id="NMG82586.1"/>
    </source>
</evidence>